<keyword evidence="1" id="KW-0285">Flavoprotein</keyword>
<name>A0ABR3GCF9_9PEZI</name>
<protein>
    <submittedName>
        <fullName evidence="4">Uncharacterized protein</fullName>
    </submittedName>
</protein>
<dbReference type="Gene3D" id="3.50.50.60">
    <property type="entry name" value="FAD/NAD(P)-binding domain"/>
    <property type="match status" value="2"/>
</dbReference>
<dbReference type="InterPro" id="IPR050346">
    <property type="entry name" value="FMO-like"/>
</dbReference>
<dbReference type="EMBL" id="JBBBZM010000123">
    <property type="protein sequence ID" value="KAL0633511.1"/>
    <property type="molecule type" value="Genomic_DNA"/>
</dbReference>
<keyword evidence="2" id="KW-0274">FAD</keyword>
<dbReference type="SUPFAM" id="SSF51905">
    <property type="entry name" value="FAD/NAD(P)-binding domain"/>
    <property type="match status" value="2"/>
</dbReference>
<evidence type="ECO:0000313" key="4">
    <source>
        <dbReference type="EMBL" id="KAL0633511.1"/>
    </source>
</evidence>
<keyword evidence="5" id="KW-1185">Reference proteome</keyword>
<evidence type="ECO:0000313" key="5">
    <source>
        <dbReference type="Proteomes" id="UP001447188"/>
    </source>
</evidence>
<dbReference type="Pfam" id="PF13738">
    <property type="entry name" value="Pyr_redox_3"/>
    <property type="match status" value="1"/>
</dbReference>
<accession>A0ABR3GCF9</accession>
<evidence type="ECO:0000256" key="1">
    <source>
        <dbReference type="ARBA" id="ARBA00022630"/>
    </source>
</evidence>
<dbReference type="PRINTS" id="PR00411">
    <property type="entry name" value="PNDRDTASEI"/>
</dbReference>
<reference evidence="4 5" key="1">
    <citation type="submission" date="2024-02" db="EMBL/GenBank/DDBJ databases">
        <title>Discinaceae phylogenomics.</title>
        <authorList>
            <person name="Dirks A.C."/>
            <person name="James T.Y."/>
        </authorList>
    </citation>
    <scope>NUCLEOTIDE SEQUENCE [LARGE SCALE GENOMIC DNA]</scope>
    <source>
        <strain evidence="4 5">ACD0624</strain>
    </source>
</reference>
<proteinExistence type="predicted"/>
<evidence type="ECO:0000256" key="3">
    <source>
        <dbReference type="ARBA" id="ARBA00023002"/>
    </source>
</evidence>
<dbReference type="Proteomes" id="UP001447188">
    <property type="component" value="Unassembled WGS sequence"/>
</dbReference>
<sequence>MSSTSVDVVIVGAGPFGIIAARTYLELNPTATLTLLEADTALGGAWSKTRIYPGMYSQSPLGMIEFSDRPMDPTEDQYHGYVPAHHVYEYLKSYAETHVYNGRDIKSRIRFDSRVTSIRKVHGAAGKNAWVVCTGRGDVITSHKLMLATGITSKPNIPIFDNENFTPPMLHTKDLARLAPSFVESEGVKNVVVLGGSKSAFDAVHMFISAGKNLQWVIRDKGSGAAGMSAPDRAPVYYDNAHQILATRLMSKLSPCIFEPRDPWMRFFHQTKVGRWITDKVWNSMQSQWLRAAKYDRSDNMSRLRPQLPMFWCSDNVGVSNCPGFWDTISCAKVHRSSIERLQNSSVILSNGEILPCDLLVMSTGWDITFPFFTPEDSAALGLPVPMSFQSTVDTKKWDHLEATADKKIVAQFPRLRAPPDYHKQAPSTTQFYLYRGMVSAHEVQSGDNSIVFLGQVGAAQSFQIAETQSIWAAAYLMGDLQLPHVDDIETDIAMTNVWRRRRYLSSGERKPTFMHDELAYVSMLLRDIGVNHLRKGGGWRELVQPYYNRDYRGMLEEYKKTQIREEEEQ</sequence>
<keyword evidence="3" id="KW-0560">Oxidoreductase</keyword>
<comment type="caution">
    <text evidence="4">The sequence shown here is derived from an EMBL/GenBank/DDBJ whole genome shotgun (WGS) entry which is preliminary data.</text>
</comment>
<gene>
    <name evidence="4" type="ORF">Q9L58_007618</name>
</gene>
<organism evidence="4 5">
    <name type="scientific">Discina gigas</name>
    <dbReference type="NCBI Taxonomy" id="1032678"/>
    <lineage>
        <taxon>Eukaryota</taxon>
        <taxon>Fungi</taxon>
        <taxon>Dikarya</taxon>
        <taxon>Ascomycota</taxon>
        <taxon>Pezizomycotina</taxon>
        <taxon>Pezizomycetes</taxon>
        <taxon>Pezizales</taxon>
        <taxon>Discinaceae</taxon>
        <taxon>Discina</taxon>
    </lineage>
</organism>
<evidence type="ECO:0000256" key="2">
    <source>
        <dbReference type="ARBA" id="ARBA00022827"/>
    </source>
</evidence>
<dbReference type="PANTHER" id="PTHR23023">
    <property type="entry name" value="DIMETHYLANILINE MONOOXYGENASE"/>
    <property type="match status" value="1"/>
</dbReference>
<dbReference type="InterPro" id="IPR036188">
    <property type="entry name" value="FAD/NAD-bd_sf"/>
</dbReference>